<accession>A0ABQ9IXJ2</accession>
<evidence type="ECO:0000313" key="1">
    <source>
        <dbReference type="EMBL" id="KAJ8968415.1"/>
    </source>
</evidence>
<organism evidence="1 2">
    <name type="scientific">Molorchus minor</name>
    <dbReference type="NCBI Taxonomy" id="1323400"/>
    <lineage>
        <taxon>Eukaryota</taxon>
        <taxon>Metazoa</taxon>
        <taxon>Ecdysozoa</taxon>
        <taxon>Arthropoda</taxon>
        <taxon>Hexapoda</taxon>
        <taxon>Insecta</taxon>
        <taxon>Pterygota</taxon>
        <taxon>Neoptera</taxon>
        <taxon>Endopterygota</taxon>
        <taxon>Coleoptera</taxon>
        <taxon>Polyphaga</taxon>
        <taxon>Cucujiformia</taxon>
        <taxon>Chrysomeloidea</taxon>
        <taxon>Cerambycidae</taxon>
        <taxon>Lamiinae</taxon>
        <taxon>Monochamini</taxon>
        <taxon>Molorchus</taxon>
    </lineage>
</organism>
<dbReference type="EMBL" id="JAPWTJ010002002">
    <property type="protein sequence ID" value="KAJ8968415.1"/>
    <property type="molecule type" value="Genomic_DNA"/>
</dbReference>
<reference evidence="1" key="1">
    <citation type="journal article" date="2023" name="Insect Mol. Biol.">
        <title>Genome sequencing provides insights into the evolution of gene families encoding plant cell wall-degrading enzymes in longhorned beetles.</title>
        <authorList>
            <person name="Shin N.R."/>
            <person name="Okamura Y."/>
            <person name="Kirsch R."/>
            <person name="Pauchet Y."/>
        </authorList>
    </citation>
    <scope>NUCLEOTIDE SEQUENCE</scope>
    <source>
        <strain evidence="1">MMC_N1</strain>
    </source>
</reference>
<dbReference type="Proteomes" id="UP001162164">
    <property type="component" value="Unassembled WGS sequence"/>
</dbReference>
<comment type="caution">
    <text evidence="1">The sequence shown here is derived from an EMBL/GenBank/DDBJ whole genome shotgun (WGS) entry which is preliminary data.</text>
</comment>
<protein>
    <submittedName>
        <fullName evidence="1">Uncharacterized protein</fullName>
    </submittedName>
</protein>
<gene>
    <name evidence="1" type="ORF">NQ317_002252</name>
</gene>
<keyword evidence="2" id="KW-1185">Reference proteome</keyword>
<name>A0ABQ9IXJ2_9CUCU</name>
<proteinExistence type="predicted"/>
<sequence length="79" mass="9276">MIIGNQLYLEIMECESIVEVRVDSLPAFFTIGPYIVEIYIYMNMLGDLMYLSDSTLVYTNKVLLLWQETSDWMFLGNYT</sequence>
<evidence type="ECO:0000313" key="2">
    <source>
        <dbReference type="Proteomes" id="UP001162164"/>
    </source>
</evidence>